<evidence type="ECO:0000313" key="2">
    <source>
        <dbReference type="EMBL" id="COW27018.1"/>
    </source>
</evidence>
<dbReference type="Proteomes" id="UP000671119">
    <property type="component" value="Unassembled WGS sequence"/>
</dbReference>
<accession>A0A066RTY5</accession>
<dbReference type="AlphaFoldDB" id="A0A066RTY5"/>
<dbReference type="Gene3D" id="3.40.710.10">
    <property type="entry name" value="DD-peptidase/beta-lactamase superfamily"/>
    <property type="match status" value="1"/>
</dbReference>
<dbReference type="PANTHER" id="PTHR43283">
    <property type="entry name" value="BETA-LACTAMASE-RELATED"/>
    <property type="match status" value="1"/>
</dbReference>
<dbReference type="MEROPS" id="S12.950"/>
<dbReference type="Proteomes" id="UP000048600">
    <property type="component" value="Unassembled WGS sequence"/>
</dbReference>
<keyword evidence="2" id="KW-0378">Hydrolase</keyword>
<dbReference type="InterPro" id="IPR012338">
    <property type="entry name" value="Beta-lactam/transpept-like"/>
</dbReference>
<dbReference type="InterPro" id="IPR050789">
    <property type="entry name" value="Diverse_Enzym_Activities"/>
</dbReference>
<evidence type="ECO:0000259" key="1">
    <source>
        <dbReference type="Pfam" id="PF00144"/>
    </source>
</evidence>
<evidence type="ECO:0000313" key="4">
    <source>
        <dbReference type="Proteomes" id="UP000048600"/>
    </source>
</evidence>
<dbReference type="EC" id="3.1.1.-" evidence="2"/>
<name>A0A066RTY5_MYCTX</name>
<sequence length="401" mass="43728">MNLDGNQASIREVCDAGLLSGAVTMVWQREKLLQVNEIGYRDIDAGVPMQRDTLFRIASMTKPVTVAAAMSLVDEGKLALRDPITRWAPELCKVAVLDDAAGPLDRTHPARRAILIEDLLTHTSGLAYGFSVSGPISRAYQRLPFGQGPDVWLAALATLPLVHQPGDRVTYSHAIDVLGVIVSRIEDAPLYQVIDERVLGPAGMTDTGFYVSADAQRRAATMYRLDEQDRLRHDVMGPPHVTPPSFCNAGGGLWSTADDYLRFVRMLLGDGTVDGVRVLSPESVRLMRTDRLTDEQKRHSFLGAPFWVGRGFGLNLSVVTDPAKSRPLFGPGGLGTFSWPGAYGTWWQADPSADLILLYLIQHCPDLSVDAAAAVAGNPSLAKLRTAQPKFVRRTYRALGL</sequence>
<dbReference type="GO" id="GO:0016787">
    <property type="term" value="F:hydrolase activity"/>
    <property type="evidence" value="ECO:0007669"/>
    <property type="project" value="UniProtKB-KW"/>
</dbReference>
<reference evidence="3 5" key="2">
    <citation type="submission" date="2021-03" db="EMBL/GenBank/DDBJ databases">
        <title>Whole Genome Sequencing of Mycobacterium tuberculosis clinical isolates from Arunachal Pradesh, India.</title>
        <authorList>
            <person name="Singh S."/>
            <person name="Mudliar S.R."/>
            <person name="Kulsum U."/>
            <person name="Rufai S.B."/>
            <person name="Singh P.K."/>
            <person name="Umpo M."/>
            <person name="Nyori M."/>
        </authorList>
    </citation>
    <scope>NUCLEOTIDE SEQUENCE [LARGE SCALE GENOMIC DNA]</scope>
    <source>
        <strain evidence="3 5">OMICS/BPL/0142/20/SP</strain>
    </source>
</reference>
<dbReference type="PANTHER" id="PTHR43283:SF3">
    <property type="entry name" value="BETA-LACTAMASE FAMILY PROTEIN (AFU_ORTHOLOGUE AFUA_5G07500)"/>
    <property type="match status" value="1"/>
</dbReference>
<reference evidence="2 4" key="1">
    <citation type="submission" date="2015-03" db="EMBL/GenBank/DDBJ databases">
        <authorList>
            <consortium name="Pathogen Informatics"/>
        </authorList>
    </citation>
    <scope>NUCLEOTIDE SEQUENCE [LARGE SCALE GENOMIC DNA]</scope>
    <source>
        <strain evidence="2 4">P00601463</strain>
    </source>
</reference>
<evidence type="ECO:0000313" key="3">
    <source>
        <dbReference type="EMBL" id="MBP0684334.1"/>
    </source>
</evidence>
<dbReference type="OMA" id="DKACEDQ"/>
<dbReference type="GeneID" id="45425348"/>
<gene>
    <name evidence="2" type="primary">estB_2</name>
    <name evidence="2" type="ORF">ERS007741_02023</name>
    <name evidence="3" type="ORF">J8J21_14665</name>
</gene>
<dbReference type="Pfam" id="PF00144">
    <property type="entry name" value="Beta-lactamase"/>
    <property type="match status" value="1"/>
</dbReference>
<dbReference type="RefSeq" id="WP_003918234.1">
    <property type="nucleotide sequence ID" value="NZ_AP018033.1"/>
</dbReference>
<dbReference type="SUPFAM" id="SSF56601">
    <property type="entry name" value="beta-lactamase/transpeptidase-like"/>
    <property type="match status" value="1"/>
</dbReference>
<dbReference type="EMBL" id="CHKL01000206">
    <property type="protein sequence ID" value="COW27018.1"/>
    <property type="molecule type" value="Genomic_DNA"/>
</dbReference>
<dbReference type="EMBL" id="JAGIZI010000023">
    <property type="protein sequence ID" value="MBP0684334.1"/>
    <property type="molecule type" value="Genomic_DNA"/>
</dbReference>
<dbReference type="InterPro" id="IPR001466">
    <property type="entry name" value="Beta-lactam-related"/>
</dbReference>
<evidence type="ECO:0000313" key="5">
    <source>
        <dbReference type="Proteomes" id="UP000671119"/>
    </source>
</evidence>
<proteinExistence type="predicted"/>
<feature type="domain" description="Beta-lactamase-related" evidence="1">
    <location>
        <begin position="19"/>
        <end position="365"/>
    </location>
</feature>
<protein>
    <submittedName>
        <fullName evidence="2 3">Beta-lactamase</fullName>
        <ecNumber evidence="2">3.1.1.-</ecNumber>
    </submittedName>
</protein>
<organism evidence="2 4">
    <name type="scientific">Mycobacterium tuberculosis</name>
    <dbReference type="NCBI Taxonomy" id="1773"/>
    <lineage>
        <taxon>Bacteria</taxon>
        <taxon>Bacillati</taxon>
        <taxon>Actinomycetota</taxon>
        <taxon>Actinomycetes</taxon>
        <taxon>Mycobacteriales</taxon>
        <taxon>Mycobacteriaceae</taxon>
        <taxon>Mycobacterium</taxon>
        <taxon>Mycobacterium tuberculosis complex</taxon>
    </lineage>
</organism>